<dbReference type="GeneID" id="69587222"/>
<evidence type="ECO:0000313" key="3">
    <source>
        <dbReference type="EMBL" id="CUP90995.1"/>
    </source>
</evidence>
<dbReference type="EMBL" id="CZAE01000020">
    <property type="protein sequence ID" value="CUP90995.1"/>
    <property type="molecule type" value="Genomic_DNA"/>
</dbReference>
<dbReference type="RefSeq" id="WP_055270534.1">
    <property type="nucleotide sequence ID" value="NZ_CAXKYA010000023.1"/>
</dbReference>
<dbReference type="EMBL" id="CP103141">
    <property type="protein sequence ID" value="UVQ74925.1"/>
    <property type="molecule type" value="Genomic_DNA"/>
</dbReference>
<evidence type="ECO:0000259" key="2">
    <source>
        <dbReference type="Pfam" id="PF13559"/>
    </source>
</evidence>
<proteinExistence type="predicted"/>
<gene>
    <name evidence="3" type="ORF">ERS852461_03690</name>
    <name evidence="4" type="ORF">NXY30_00300</name>
</gene>
<keyword evidence="6" id="KW-1185">Reference proteome</keyword>
<evidence type="ECO:0000256" key="1">
    <source>
        <dbReference type="SAM" id="Phobius"/>
    </source>
</evidence>
<reference evidence="4" key="2">
    <citation type="submission" date="2022-08" db="EMBL/GenBank/DDBJ databases">
        <title>Genome Sequencing of Bacteroides fragilis Group Isolates with Nanopore Technology.</title>
        <authorList>
            <person name="Tisza M.J."/>
            <person name="Smith D."/>
            <person name="Dekker J.P."/>
        </authorList>
    </citation>
    <scope>NUCLEOTIDE SEQUENCE</scope>
    <source>
        <strain evidence="4">BFG-527</strain>
    </source>
</reference>
<dbReference type="Proteomes" id="UP000095606">
    <property type="component" value="Unassembled WGS sequence"/>
</dbReference>
<organism evidence="3 5">
    <name type="scientific">Bacteroides faecis</name>
    <dbReference type="NCBI Taxonomy" id="674529"/>
    <lineage>
        <taxon>Bacteria</taxon>
        <taxon>Pseudomonadati</taxon>
        <taxon>Bacteroidota</taxon>
        <taxon>Bacteroidia</taxon>
        <taxon>Bacteroidales</taxon>
        <taxon>Bacteroidaceae</taxon>
        <taxon>Bacteroides</taxon>
    </lineage>
</organism>
<feature type="domain" description="Protein-glutamine gamma-glutamyltransferase-like C-terminal" evidence="2">
    <location>
        <begin position="132"/>
        <end position="191"/>
    </location>
</feature>
<accession>A0A174S6D6</accession>
<name>A0A174S6D6_9BACE</name>
<dbReference type="Proteomes" id="UP001060104">
    <property type="component" value="Chromosome"/>
</dbReference>
<reference evidence="3 5" key="1">
    <citation type="submission" date="2015-09" db="EMBL/GenBank/DDBJ databases">
        <authorList>
            <consortium name="Pathogen Informatics"/>
        </authorList>
    </citation>
    <scope>NUCLEOTIDE SEQUENCE [LARGE SCALE GENOMIC DNA]</scope>
    <source>
        <strain evidence="3 5">2789STDY5834846</strain>
    </source>
</reference>
<dbReference type="Pfam" id="PF13559">
    <property type="entry name" value="DUF4129"/>
    <property type="match status" value="1"/>
</dbReference>
<keyword evidence="1" id="KW-1133">Transmembrane helix</keyword>
<sequence>MLTSPADTLVCDTVQIAKWQSNPAYDYNRELITPEINVFEWLSRRFGELLRKIFGSRFAEEYSGLILICLAIVILVLIIWFLYKKRPELFMRSPKNKLPYEVEEDTIYGVDFPGGIADALFRSDYREAVRLLYLQTLKRLSDEKRIDWQPYKTPTQYINEVRIPVFRQLTNHFLRVRYGNFEATRELFDSMKSLQEEIGKGGNS</sequence>
<protein>
    <submittedName>
        <fullName evidence="4">DUF4129 domain-containing protein</fullName>
    </submittedName>
</protein>
<feature type="transmembrane region" description="Helical" evidence="1">
    <location>
        <begin position="62"/>
        <end position="83"/>
    </location>
</feature>
<dbReference type="InterPro" id="IPR025403">
    <property type="entry name" value="TgpA-like_C"/>
</dbReference>
<keyword evidence="1" id="KW-0472">Membrane</keyword>
<keyword evidence="1" id="KW-0812">Transmembrane</keyword>
<evidence type="ECO:0000313" key="6">
    <source>
        <dbReference type="Proteomes" id="UP001060104"/>
    </source>
</evidence>
<evidence type="ECO:0000313" key="4">
    <source>
        <dbReference type="EMBL" id="UVQ74925.1"/>
    </source>
</evidence>
<evidence type="ECO:0000313" key="5">
    <source>
        <dbReference type="Proteomes" id="UP000095606"/>
    </source>
</evidence>
<dbReference type="AlphaFoldDB" id="A0A174S6D6"/>